<organism evidence="2 3">
    <name type="scientific">Tenebrio molitor</name>
    <name type="common">Yellow mealworm beetle</name>
    <dbReference type="NCBI Taxonomy" id="7067"/>
    <lineage>
        <taxon>Eukaryota</taxon>
        <taxon>Metazoa</taxon>
        <taxon>Ecdysozoa</taxon>
        <taxon>Arthropoda</taxon>
        <taxon>Hexapoda</taxon>
        <taxon>Insecta</taxon>
        <taxon>Pterygota</taxon>
        <taxon>Neoptera</taxon>
        <taxon>Endopterygota</taxon>
        <taxon>Coleoptera</taxon>
        <taxon>Polyphaga</taxon>
        <taxon>Cucujiformia</taxon>
        <taxon>Tenebrionidae</taxon>
        <taxon>Tenebrio</taxon>
    </lineage>
</organism>
<reference evidence="2" key="1">
    <citation type="journal article" date="2020" name="J Insects Food Feed">
        <title>The yellow mealworm (Tenebrio molitor) genome: a resource for the emerging insects as food and feed industry.</title>
        <authorList>
            <person name="Eriksson T."/>
            <person name="Andere A."/>
            <person name="Kelstrup H."/>
            <person name="Emery V."/>
            <person name="Picard C."/>
        </authorList>
    </citation>
    <scope>NUCLEOTIDE SEQUENCE</scope>
    <source>
        <strain evidence="2">Stoneville</strain>
        <tissue evidence="2">Whole head</tissue>
    </source>
</reference>
<comment type="caution">
    <text evidence="2">The sequence shown here is derived from an EMBL/GenBank/DDBJ whole genome shotgun (WGS) entry which is preliminary data.</text>
</comment>
<evidence type="ECO:0000256" key="1">
    <source>
        <dbReference type="SAM" id="MobiDB-lite"/>
    </source>
</evidence>
<gene>
    <name evidence="2" type="ORF">GEV33_004662</name>
</gene>
<dbReference type="EMBL" id="JABDTM020018333">
    <property type="protein sequence ID" value="KAH0818129.1"/>
    <property type="molecule type" value="Genomic_DNA"/>
</dbReference>
<feature type="region of interest" description="Disordered" evidence="1">
    <location>
        <begin position="235"/>
        <end position="260"/>
    </location>
</feature>
<dbReference type="Proteomes" id="UP000719412">
    <property type="component" value="Unassembled WGS sequence"/>
</dbReference>
<evidence type="ECO:0000313" key="3">
    <source>
        <dbReference type="Proteomes" id="UP000719412"/>
    </source>
</evidence>
<protein>
    <submittedName>
        <fullName evidence="2">Uncharacterized protein</fullName>
    </submittedName>
</protein>
<sequence length="313" mass="35698">MEYNLPRPFRVEILKGDKTLRTRTDLWDTVQNHEGRQEADNKEELRLLDKGSWTEAALENHRSCLSKLMTLSESVPQVIRSASVSLQATSKRGRELTSLENLHIRFVLSVTAQVLRDRDSLIRPVAVHEWEGVGLFLFRDARRAAEGIGVQDLLSSRERANEPLTPVLLRKINNDISNVCFDSSRAHEQSHALCVLQARQGSSIELTYVFLKVLDCEGGGKGEWLSGENRVWRRRGSEEGRLEEESRKSKPRRRGADLRIPDGRFAENRTPECGVKFHARISSSTVDPRKFPRNVQISRDVDRPVTIKARVIE</sequence>
<dbReference type="AlphaFoldDB" id="A0A8J6HNY2"/>
<proteinExistence type="predicted"/>
<reference evidence="2" key="2">
    <citation type="submission" date="2021-08" db="EMBL/GenBank/DDBJ databases">
        <authorList>
            <person name="Eriksson T."/>
        </authorList>
    </citation>
    <scope>NUCLEOTIDE SEQUENCE</scope>
    <source>
        <strain evidence="2">Stoneville</strain>
        <tissue evidence="2">Whole head</tissue>
    </source>
</reference>
<keyword evidence="3" id="KW-1185">Reference proteome</keyword>
<evidence type="ECO:0000313" key="2">
    <source>
        <dbReference type="EMBL" id="KAH0818129.1"/>
    </source>
</evidence>
<name>A0A8J6HNY2_TENMO</name>
<accession>A0A8J6HNY2</accession>